<evidence type="ECO:0000313" key="1">
    <source>
        <dbReference type="EMBL" id="ASO20983.1"/>
    </source>
</evidence>
<sequence length="429" mass="46366">MLKRREALRILGLSAVLGSGALGLAGCGRSGGGANGPLRVAMVNHVWTDAVRPKIEEFEDLAGRRVLVSTMTSDQLSNTYNVKLNASAPDLDVMMYRPLQEQLLFARNGWLAELNDLVESDPDYDWDDVQDAAKERVTIDGRIFGVPIISERPTLYYRRDLVDAPPTTLTEMLETARRLHDPGAGLHGFTGRGQRAGAVSMFSSYLYSFGGDFIVDGRSGVGSPEALAAYEYYGRLLREVGPIGSTNMTLEQITPIFAQGKAVFAIDADAVYQNFIDPATSLVGDRTGFAAFPAGPAGSRPFNIPSWGLTVNVFSERRDAAWEFIRWASGPEMTLRLQNEGVPSARDSAWADEASLASFPPDLAESMAAGIATGVGADRPDVVQVGRARDIVGRPIVASILGDDVASSARDASAEFDDFLVRDARQRQL</sequence>
<organism evidence="1 2">
    <name type="scientific">Actinoalloteichus hoggarensis</name>
    <dbReference type="NCBI Taxonomy" id="1470176"/>
    <lineage>
        <taxon>Bacteria</taxon>
        <taxon>Bacillati</taxon>
        <taxon>Actinomycetota</taxon>
        <taxon>Actinomycetes</taxon>
        <taxon>Pseudonocardiales</taxon>
        <taxon>Pseudonocardiaceae</taxon>
        <taxon>Actinoalloteichus</taxon>
    </lineage>
</organism>
<gene>
    <name evidence="1" type="ORF">AHOG_16785</name>
</gene>
<dbReference type="KEGG" id="ahg:AHOG_16785"/>
<dbReference type="EMBL" id="CP022521">
    <property type="protein sequence ID" value="ASO20983.1"/>
    <property type="molecule type" value="Genomic_DNA"/>
</dbReference>
<dbReference type="InterPro" id="IPR050490">
    <property type="entry name" value="Bact_solute-bd_prot1"/>
</dbReference>
<dbReference type="SUPFAM" id="SSF53850">
    <property type="entry name" value="Periplasmic binding protein-like II"/>
    <property type="match status" value="1"/>
</dbReference>
<dbReference type="AlphaFoldDB" id="A0A221W5J8"/>
<dbReference type="PROSITE" id="PS51257">
    <property type="entry name" value="PROKAR_LIPOPROTEIN"/>
    <property type="match status" value="1"/>
</dbReference>
<dbReference type="OrthoDB" id="9770625at2"/>
<dbReference type="InterPro" id="IPR006059">
    <property type="entry name" value="SBP"/>
</dbReference>
<dbReference type="Proteomes" id="UP000204221">
    <property type="component" value="Chromosome"/>
</dbReference>
<dbReference type="Pfam" id="PF01547">
    <property type="entry name" value="SBP_bac_1"/>
    <property type="match status" value="1"/>
</dbReference>
<evidence type="ECO:0000313" key="2">
    <source>
        <dbReference type="Proteomes" id="UP000204221"/>
    </source>
</evidence>
<dbReference type="PANTHER" id="PTHR43649">
    <property type="entry name" value="ARABINOSE-BINDING PROTEIN-RELATED"/>
    <property type="match status" value="1"/>
</dbReference>
<dbReference type="PANTHER" id="PTHR43649:SF12">
    <property type="entry name" value="DIACETYLCHITOBIOSE BINDING PROTEIN DASA"/>
    <property type="match status" value="1"/>
</dbReference>
<reference evidence="1 2" key="1">
    <citation type="submission" date="2017-07" db="EMBL/GenBank/DDBJ databases">
        <title>Complete genome sequence of Actinoalloteichus hoggarensis DSM 45943, type strain of Actinoalloteichus hoggarensis.</title>
        <authorList>
            <person name="Ruckert C."/>
            <person name="Nouioui I."/>
            <person name="Willmese J."/>
            <person name="van Wezel G."/>
            <person name="Klenk H.-P."/>
            <person name="Kalinowski J."/>
            <person name="Zotchev S.B."/>
        </authorList>
    </citation>
    <scope>NUCLEOTIDE SEQUENCE [LARGE SCALE GENOMIC DNA]</scope>
    <source>
        <strain evidence="1 2">DSM 45943</strain>
    </source>
</reference>
<accession>A0A221W5J8</accession>
<proteinExistence type="predicted"/>
<protein>
    <submittedName>
        <fullName evidence="1">Putative ABC transporter-binding protein</fullName>
    </submittedName>
</protein>
<dbReference type="Gene3D" id="3.40.190.10">
    <property type="entry name" value="Periplasmic binding protein-like II"/>
    <property type="match status" value="2"/>
</dbReference>
<name>A0A221W5J8_9PSEU</name>
<dbReference type="RefSeq" id="WP_093942232.1">
    <property type="nucleotide sequence ID" value="NZ_CP022521.1"/>
</dbReference>
<dbReference type="CDD" id="cd13585">
    <property type="entry name" value="PBP2_TMBP_like"/>
    <property type="match status" value="1"/>
</dbReference>
<keyword evidence="2" id="KW-1185">Reference proteome</keyword>